<evidence type="ECO:0000313" key="14">
    <source>
        <dbReference type="EMBL" id="SDO01818.1"/>
    </source>
</evidence>
<keyword evidence="5" id="KW-0963">Cytoplasm</keyword>
<keyword evidence="10 13" id="KW-0119">Carbohydrate metabolism</keyword>
<dbReference type="Proteomes" id="UP000199182">
    <property type="component" value="Unassembled WGS sequence"/>
</dbReference>
<dbReference type="PROSITE" id="PS00102">
    <property type="entry name" value="PHOSPHORYLASE"/>
    <property type="match status" value="1"/>
</dbReference>
<dbReference type="InterPro" id="IPR035090">
    <property type="entry name" value="Pyridoxal_P_attach_site"/>
</dbReference>
<dbReference type="Gene3D" id="3.40.50.2000">
    <property type="entry name" value="Glycogen Phosphorylase B"/>
    <property type="match status" value="2"/>
</dbReference>
<evidence type="ECO:0000256" key="6">
    <source>
        <dbReference type="ARBA" id="ARBA00022533"/>
    </source>
</evidence>
<sequence length="789" mass="88445">MFNREQLKQDFCTLLAAQSQKTPETATPYEQHNALSAALMAQLAQNWSKTRSAAVKKKCAHYLSAEFLVGRMVYNNLLSLGLLDDAQAVFAELGLDLSAFEEIEDMALGNGGLGRLAACFLDSAATHDIPLNGYGIRYRYGLFKQRIENGAQTEIADDWARFGDPWSVRHEDEAVLVELGGLTVRALPYDMPVIGYGTNTVGTLRLWQAEPVQEFDFALFNAQKYEQEAEARNAAFAISAVLYPNDSTPAGKKLRLRQQYFFSSASVQDIIKKYKAAHGSDFSQFAAYNAIQLNDTHPVIAIPELIRILMDEEGLSFTEAFGIAQQTFGYTNHTVMPEALECWSGAMVKEVAPRVYEIIRMINEHFLRTMADKGLRPTSATVKGMRLIAGGTVHMARLAVYATAHVNGVAWLHTELLKTTLLKDWYALYPERFTNKTNGITQRRWLALCNRELSGEITRLLGSDGWVKNLEELGGLKKFADDKQVLARFNDIKRVKKQQLADYVLQHDGFRLNPDFIFDIQVKRLHEYKRQLLNAFAILDIYFKLKDGTIKEFTPTAFIFGAKSAPGYDRAKGIIRYICEIARLINSDPAVNTRMQVVFVANYNVSYGEKLFPAADISEQISTAGTEASGTGNMKFMLNGAVTLGTYDGANIEIVQEAGQENNYIFGARVEEIMSIKDSYNPRALYESTPNIRRVVDTLVDGTFSDGGTGSFKELYTSLLDGASWHKPDHYFLLHDLNAYVEEKLKVNREYNDRLAFAKKCFMNVASAAKFSSDRTIKEYAGEIWGVGK</sequence>
<comment type="function">
    <text evidence="11">Phosphorylase is an important allosteric enzyme in carbohydrate metabolism. Enzymes from different sources differ in their regulatory mechanisms and in their natural substrates. However, all known phosphorylases share catalytic and structural properties.</text>
</comment>
<dbReference type="PANTHER" id="PTHR11468">
    <property type="entry name" value="GLYCOGEN PHOSPHORYLASE"/>
    <property type="match status" value="1"/>
</dbReference>
<dbReference type="GO" id="GO:0030170">
    <property type="term" value="F:pyridoxal phosphate binding"/>
    <property type="evidence" value="ECO:0007669"/>
    <property type="project" value="InterPro"/>
</dbReference>
<organism evidence="14 15">
    <name type="scientific">Acetanaerobacterium elongatum</name>
    <dbReference type="NCBI Taxonomy" id="258515"/>
    <lineage>
        <taxon>Bacteria</taxon>
        <taxon>Bacillati</taxon>
        <taxon>Bacillota</taxon>
        <taxon>Clostridia</taxon>
        <taxon>Eubacteriales</taxon>
        <taxon>Oscillospiraceae</taxon>
        <taxon>Acetanaerobacterium</taxon>
    </lineage>
</organism>
<keyword evidence="7 13" id="KW-0328">Glycosyltransferase</keyword>
<evidence type="ECO:0000256" key="1">
    <source>
        <dbReference type="ARBA" id="ARBA00001275"/>
    </source>
</evidence>
<comment type="catalytic activity">
    <reaction evidence="1 13">
        <text>[(1-&gt;4)-alpha-D-glucosyl](n) + phosphate = [(1-&gt;4)-alpha-D-glucosyl](n-1) + alpha-D-glucose 1-phosphate</text>
        <dbReference type="Rhea" id="RHEA:41732"/>
        <dbReference type="Rhea" id="RHEA-COMP:9584"/>
        <dbReference type="Rhea" id="RHEA-COMP:9586"/>
        <dbReference type="ChEBI" id="CHEBI:15444"/>
        <dbReference type="ChEBI" id="CHEBI:43474"/>
        <dbReference type="ChEBI" id="CHEBI:58601"/>
        <dbReference type="EC" id="2.4.1.1"/>
    </reaction>
</comment>
<keyword evidence="6" id="KW-0021">Allosteric enzyme</keyword>
<evidence type="ECO:0000256" key="13">
    <source>
        <dbReference type="RuleBase" id="RU000587"/>
    </source>
</evidence>
<evidence type="ECO:0000256" key="4">
    <source>
        <dbReference type="ARBA" id="ARBA00006047"/>
    </source>
</evidence>
<dbReference type="InterPro" id="IPR011833">
    <property type="entry name" value="Glycg_phsphrylas"/>
</dbReference>
<name>A0A1H0G4J0_9FIRM</name>
<evidence type="ECO:0000256" key="5">
    <source>
        <dbReference type="ARBA" id="ARBA00022490"/>
    </source>
</evidence>
<evidence type="ECO:0000256" key="11">
    <source>
        <dbReference type="ARBA" id="ARBA00025174"/>
    </source>
</evidence>
<dbReference type="FunFam" id="3.40.50.2000:FF:000153">
    <property type="entry name" value="Alpha-1,4 glucan phosphorylase"/>
    <property type="match status" value="1"/>
</dbReference>
<evidence type="ECO:0000256" key="2">
    <source>
        <dbReference type="ARBA" id="ARBA00001933"/>
    </source>
</evidence>
<proteinExistence type="inferred from homology"/>
<dbReference type="GO" id="GO:0005737">
    <property type="term" value="C:cytoplasm"/>
    <property type="evidence" value="ECO:0007669"/>
    <property type="project" value="UniProtKB-SubCell"/>
</dbReference>
<keyword evidence="9 12" id="KW-0663">Pyridoxal phosphate</keyword>
<dbReference type="Pfam" id="PF00343">
    <property type="entry name" value="Phosphorylase"/>
    <property type="match status" value="1"/>
</dbReference>
<dbReference type="InterPro" id="IPR000811">
    <property type="entry name" value="Glyco_trans_35"/>
</dbReference>
<dbReference type="GO" id="GO:0005980">
    <property type="term" value="P:glycogen catabolic process"/>
    <property type="evidence" value="ECO:0007669"/>
    <property type="project" value="UniProtKB-ARBA"/>
</dbReference>
<dbReference type="RefSeq" id="WP_092643195.1">
    <property type="nucleotide sequence ID" value="NZ_FNID01000047.1"/>
</dbReference>
<accession>A0A1H0G4J0</accession>
<dbReference type="EC" id="2.4.1.1" evidence="13"/>
<evidence type="ECO:0000256" key="9">
    <source>
        <dbReference type="ARBA" id="ARBA00022898"/>
    </source>
</evidence>
<comment type="similarity">
    <text evidence="4 13">Belongs to the glycogen phosphorylase family.</text>
</comment>
<dbReference type="SUPFAM" id="SSF53756">
    <property type="entry name" value="UDP-Glycosyltransferase/glycogen phosphorylase"/>
    <property type="match status" value="1"/>
</dbReference>
<dbReference type="PIRSF" id="PIRSF000460">
    <property type="entry name" value="Pprylas_GlgP"/>
    <property type="match status" value="1"/>
</dbReference>
<reference evidence="14 15" key="1">
    <citation type="submission" date="2016-10" db="EMBL/GenBank/DDBJ databases">
        <authorList>
            <person name="de Groot N.N."/>
        </authorList>
    </citation>
    <scope>NUCLEOTIDE SEQUENCE [LARGE SCALE GENOMIC DNA]</scope>
    <source>
        <strain evidence="14 15">CGMCC 1.5012</strain>
    </source>
</reference>
<dbReference type="AlphaFoldDB" id="A0A1H0G4J0"/>
<evidence type="ECO:0000256" key="7">
    <source>
        <dbReference type="ARBA" id="ARBA00022676"/>
    </source>
</evidence>
<feature type="modified residue" description="N6-(pyridoxal phosphate)lysine" evidence="12">
    <location>
        <position position="635"/>
    </location>
</feature>
<evidence type="ECO:0000256" key="8">
    <source>
        <dbReference type="ARBA" id="ARBA00022679"/>
    </source>
</evidence>
<dbReference type="PANTHER" id="PTHR11468:SF3">
    <property type="entry name" value="GLYCOGEN PHOSPHORYLASE, LIVER FORM"/>
    <property type="match status" value="1"/>
</dbReference>
<dbReference type="CDD" id="cd04300">
    <property type="entry name" value="GT35_Glycogen_Phosphorylase"/>
    <property type="match status" value="1"/>
</dbReference>
<dbReference type="STRING" id="258515.SAMN05192585_14716"/>
<evidence type="ECO:0000313" key="15">
    <source>
        <dbReference type="Proteomes" id="UP000199182"/>
    </source>
</evidence>
<gene>
    <name evidence="14" type="ORF">SAMN05192585_14716</name>
</gene>
<dbReference type="OrthoDB" id="9760804at2"/>
<dbReference type="NCBIfam" id="TIGR02093">
    <property type="entry name" value="P_ylase"/>
    <property type="match status" value="1"/>
</dbReference>
<evidence type="ECO:0000256" key="12">
    <source>
        <dbReference type="PIRSR" id="PIRSR000460-1"/>
    </source>
</evidence>
<keyword evidence="15" id="KW-1185">Reference proteome</keyword>
<dbReference type="EMBL" id="FNID01000047">
    <property type="protein sequence ID" value="SDO01818.1"/>
    <property type="molecule type" value="Genomic_DNA"/>
</dbReference>
<evidence type="ECO:0000256" key="10">
    <source>
        <dbReference type="ARBA" id="ARBA00023277"/>
    </source>
</evidence>
<evidence type="ECO:0000256" key="3">
    <source>
        <dbReference type="ARBA" id="ARBA00004496"/>
    </source>
</evidence>
<comment type="cofactor">
    <cofactor evidence="2 13">
        <name>pyridoxal 5'-phosphate</name>
        <dbReference type="ChEBI" id="CHEBI:597326"/>
    </cofactor>
</comment>
<dbReference type="FunFam" id="3.40.50.2000:FF:000003">
    <property type="entry name" value="Alpha-1,4 glucan phosphorylase"/>
    <property type="match status" value="1"/>
</dbReference>
<protein>
    <recommendedName>
        <fullName evidence="13">Alpha-1,4 glucan phosphorylase</fullName>
        <ecNumber evidence="13">2.4.1.1</ecNumber>
    </recommendedName>
</protein>
<keyword evidence="8 13" id="KW-0808">Transferase</keyword>
<comment type="function">
    <text evidence="13">Allosteric enzyme that catalyzes the rate-limiting step in glycogen catabolism, the phosphorolytic cleavage of glycogen to produce glucose-1-phosphate, and plays a central role in maintaining cellular and organismal glucose homeostasis.</text>
</comment>
<comment type="subcellular location">
    <subcellularLocation>
        <location evidence="3">Cytoplasm</location>
    </subcellularLocation>
</comment>
<dbReference type="GO" id="GO:0008184">
    <property type="term" value="F:glycogen phosphorylase activity"/>
    <property type="evidence" value="ECO:0007669"/>
    <property type="project" value="InterPro"/>
</dbReference>